<evidence type="ECO:0000313" key="2">
    <source>
        <dbReference type="EMBL" id="SDX90220.1"/>
    </source>
</evidence>
<feature type="region of interest" description="Disordered" evidence="1">
    <location>
        <begin position="1"/>
        <end position="76"/>
    </location>
</feature>
<feature type="compositionally biased region" description="Acidic residues" evidence="1">
    <location>
        <begin position="21"/>
        <end position="62"/>
    </location>
</feature>
<dbReference type="EMBL" id="FNMZ01000012">
    <property type="protein sequence ID" value="SDX90220.1"/>
    <property type="molecule type" value="Genomic_DNA"/>
</dbReference>
<accession>A0A1H3FH15</accession>
<proteinExistence type="predicted"/>
<evidence type="ECO:0000313" key="3">
    <source>
        <dbReference type="Proteomes" id="UP000199118"/>
    </source>
</evidence>
<organism evidence="2 3">
    <name type="scientific">Albimonas donghaensis</name>
    <dbReference type="NCBI Taxonomy" id="356660"/>
    <lineage>
        <taxon>Bacteria</taxon>
        <taxon>Pseudomonadati</taxon>
        <taxon>Pseudomonadota</taxon>
        <taxon>Alphaproteobacteria</taxon>
        <taxon>Rhodobacterales</taxon>
        <taxon>Paracoccaceae</taxon>
        <taxon>Albimonas</taxon>
    </lineage>
</organism>
<dbReference type="Proteomes" id="UP000199118">
    <property type="component" value="Unassembled WGS sequence"/>
</dbReference>
<reference evidence="2 3" key="1">
    <citation type="submission" date="2016-10" db="EMBL/GenBank/DDBJ databases">
        <authorList>
            <person name="de Groot N.N."/>
        </authorList>
    </citation>
    <scope>NUCLEOTIDE SEQUENCE [LARGE SCALE GENOMIC DNA]</scope>
    <source>
        <strain evidence="2 3">DSM 17890</strain>
    </source>
</reference>
<evidence type="ECO:0000256" key="1">
    <source>
        <dbReference type="SAM" id="MobiDB-lite"/>
    </source>
</evidence>
<gene>
    <name evidence="2" type="ORF">SAMN05444336_112112</name>
</gene>
<sequence length="166" mass="16689">MTRFTFANLASRGSKPKASDEAEPDTEVEAEDAPAEEEEDTGAAAEGEDAAPEEDEEGEGEEVAASARRKGFAAGRKAERKRCAAIFAAADPASVAMAAQLAFNTSLSADEAVATLAAAPKAGGGLGARMQGRNPAAPSAGAAGASSDDDKAAERILALRRPGKAA</sequence>
<keyword evidence="3" id="KW-1185">Reference proteome</keyword>
<feature type="region of interest" description="Disordered" evidence="1">
    <location>
        <begin position="124"/>
        <end position="166"/>
    </location>
</feature>
<dbReference type="RefSeq" id="WP_092685294.1">
    <property type="nucleotide sequence ID" value="NZ_FNMZ01000012.1"/>
</dbReference>
<name>A0A1H3FH15_9RHOB</name>
<feature type="compositionally biased region" description="Low complexity" evidence="1">
    <location>
        <begin position="135"/>
        <end position="146"/>
    </location>
</feature>
<dbReference type="AlphaFoldDB" id="A0A1H3FH15"/>
<dbReference type="STRING" id="356660.SAMN05444336_112112"/>
<protein>
    <submittedName>
        <fullName evidence="2">Uncharacterized protein</fullName>
    </submittedName>
</protein>